<evidence type="ECO:0000313" key="1">
    <source>
        <dbReference type="EMBL" id="ELP36051.1"/>
    </source>
</evidence>
<dbReference type="EMBL" id="AMWG01000001">
    <property type="protein sequence ID" value="ELP36051.1"/>
    <property type="molecule type" value="Genomic_DNA"/>
</dbReference>
<organism evidence="1 2">
    <name type="scientific">Rhodopirellula baltica SWK14</name>
    <dbReference type="NCBI Taxonomy" id="993516"/>
    <lineage>
        <taxon>Bacteria</taxon>
        <taxon>Pseudomonadati</taxon>
        <taxon>Planctomycetota</taxon>
        <taxon>Planctomycetia</taxon>
        <taxon>Pirellulales</taxon>
        <taxon>Pirellulaceae</taxon>
        <taxon>Rhodopirellula</taxon>
    </lineage>
</organism>
<proteinExistence type="predicted"/>
<sequence length="49" mass="5759">MAMVNCKWIDSQGKRSTIVFQTSENNVREFKRGVWGRTIQSKHLLHKIV</sequence>
<gene>
    <name evidence="1" type="ORF">RBSWK_00115</name>
</gene>
<dbReference type="AlphaFoldDB" id="L7CSL9"/>
<protein>
    <submittedName>
        <fullName evidence="1">Uncharacterized protein</fullName>
    </submittedName>
</protein>
<comment type="caution">
    <text evidence="1">The sequence shown here is derived from an EMBL/GenBank/DDBJ whole genome shotgun (WGS) entry which is preliminary data.</text>
</comment>
<evidence type="ECO:0000313" key="2">
    <source>
        <dbReference type="Proteomes" id="UP000010959"/>
    </source>
</evidence>
<name>L7CSL9_RHOBT</name>
<reference evidence="1 2" key="1">
    <citation type="journal article" date="2013" name="Mar. Genomics">
        <title>Expression of sulfatases in Rhodopirellula baltica and the diversity of sulfatases in the genus Rhodopirellula.</title>
        <authorList>
            <person name="Wegner C.E."/>
            <person name="Richter-Heitmann T."/>
            <person name="Klindworth A."/>
            <person name="Klockow C."/>
            <person name="Richter M."/>
            <person name="Achstetter T."/>
            <person name="Glockner F.O."/>
            <person name="Harder J."/>
        </authorList>
    </citation>
    <scope>NUCLEOTIDE SEQUENCE [LARGE SCALE GENOMIC DNA]</scope>
    <source>
        <strain evidence="1 2">SWK14</strain>
    </source>
</reference>
<dbReference type="PATRIC" id="fig|993516.3.peg.124"/>
<dbReference type="Proteomes" id="UP000010959">
    <property type="component" value="Unassembled WGS sequence"/>
</dbReference>
<accession>L7CSL9</accession>